<accession>A0ABP9J7J9</accession>
<proteinExistence type="predicted"/>
<protein>
    <submittedName>
        <fullName evidence="1">Uncharacterized protein</fullName>
    </submittedName>
</protein>
<evidence type="ECO:0000313" key="1">
    <source>
        <dbReference type="EMBL" id="GAA5021939.1"/>
    </source>
</evidence>
<organism evidence="1 2">
    <name type="scientific">Streptomyces siamensis</name>
    <dbReference type="NCBI Taxonomy" id="1274986"/>
    <lineage>
        <taxon>Bacteria</taxon>
        <taxon>Bacillati</taxon>
        <taxon>Actinomycetota</taxon>
        <taxon>Actinomycetes</taxon>
        <taxon>Kitasatosporales</taxon>
        <taxon>Streptomycetaceae</taxon>
        <taxon>Streptomyces</taxon>
    </lineage>
</organism>
<dbReference type="EMBL" id="BAABKB010000021">
    <property type="protein sequence ID" value="GAA5021939.1"/>
    <property type="molecule type" value="Genomic_DNA"/>
</dbReference>
<evidence type="ECO:0000313" key="2">
    <source>
        <dbReference type="Proteomes" id="UP001501759"/>
    </source>
</evidence>
<dbReference type="Proteomes" id="UP001501759">
    <property type="component" value="Unassembled WGS sequence"/>
</dbReference>
<sequence>MGSGSVSGRECAASAFACPFEGDRMAQQGIIAAERMDGSAALRAVDGFKLVYAEAFAEPPYDETEDDVAAFRRFPVQVRNRTFRAALARAEDGGPIGMAYGHRLGRTGPAAVRRADHRSASPTCTCPRSEGVHDVSPGGGACSASP</sequence>
<reference evidence="2" key="1">
    <citation type="journal article" date="2019" name="Int. J. Syst. Evol. Microbiol.">
        <title>The Global Catalogue of Microorganisms (GCM) 10K type strain sequencing project: providing services to taxonomists for standard genome sequencing and annotation.</title>
        <authorList>
            <consortium name="The Broad Institute Genomics Platform"/>
            <consortium name="The Broad Institute Genome Sequencing Center for Infectious Disease"/>
            <person name="Wu L."/>
            <person name="Ma J."/>
        </authorList>
    </citation>
    <scope>NUCLEOTIDE SEQUENCE [LARGE SCALE GENOMIC DNA]</scope>
    <source>
        <strain evidence="2">JCM 18409</strain>
    </source>
</reference>
<comment type="caution">
    <text evidence="1">The sequence shown here is derived from an EMBL/GenBank/DDBJ whole genome shotgun (WGS) entry which is preliminary data.</text>
</comment>
<gene>
    <name evidence="1" type="ORF">GCM10023335_53430</name>
</gene>
<keyword evidence="2" id="KW-1185">Reference proteome</keyword>
<name>A0ABP9J7J9_9ACTN</name>